<dbReference type="FunFam" id="1.25.10.10:FF:000051">
    <property type="entry name" value="E3 ubiquitin-protein ligase HECTD1 isoform X1"/>
    <property type="match status" value="1"/>
</dbReference>
<evidence type="ECO:0000256" key="6">
    <source>
        <dbReference type="ARBA" id="ARBA00022737"/>
    </source>
</evidence>
<dbReference type="SUPFAM" id="SSF48403">
    <property type="entry name" value="Ankyrin repeat"/>
    <property type="match status" value="1"/>
</dbReference>
<dbReference type="InterPro" id="IPR041200">
    <property type="entry name" value="FKBP3_BTHB"/>
</dbReference>
<feature type="compositionally biased region" description="Basic and acidic residues" evidence="13">
    <location>
        <begin position="491"/>
        <end position="501"/>
    </location>
</feature>
<dbReference type="SUPFAM" id="SSF56204">
    <property type="entry name" value="Hect, E3 ligase catalytic domain"/>
    <property type="match status" value="1"/>
</dbReference>
<dbReference type="InterPro" id="IPR037252">
    <property type="entry name" value="Mib_Herc2_sf"/>
</dbReference>
<evidence type="ECO:0000256" key="13">
    <source>
        <dbReference type="SAM" id="MobiDB-lite"/>
    </source>
</evidence>
<dbReference type="Pfam" id="PF25579">
    <property type="entry name" value="TPR_TRIP12_N"/>
    <property type="match status" value="1"/>
</dbReference>
<feature type="region of interest" description="Disordered" evidence="13">
    <location>
        <begin position="246"/>
        <end position="270"/>
    </location>
</feature>
<dbReference type="CDD" id="cd21062">
    <property type="entry name" value="BTHB_HectD1"/>
    <property type="match status" value="1"/>
</dbReference>
<keyword evidence="6" id="KW-0677">Repeat</keyword>
<dbReference type="PANTHER" id="PTHR45670">
    <property type="entry name" value="E3 UBIQUITIN-PROTEIN LIGASE TRIP12"/>
    <property type="match status" value="1"/>
</dbReference>
<dbReference type="InterPro" id="IPR012919">
    <property type="entry name" value="SUN_dom"/>
</dbReference>
<dbReference type="Ensembl" id="ENSELUT00000090535.1">
    <property type="protein sequence ID" value="ENSELUP00000081036.1"/>
    <property type="gene ID" value="ENSELUG00000003779.3"/>
</dbReference>
<dbReference type="GO" id="GO:0061630">
    <property type="term" value="F:ubiquitin protein ligase activity"/>
    <property type="evidence" value="ECO:0007669"/>
    <property type="project" value="UniProtKB-UniRule"/>
</dbReference>
<comment type="subunit">
    <text evidence="9">Interacts with IGSF1.</text>
</comment>
<dbReference type="Pfam" id="PF07738">
    <property type="entry name" value="Sad1_UNC"/>
    <property type="match status" value="1"/>
</dbReference>
<dbReference type="Pfam" id="PF12796">
    <property type="entry name" value="Ank_2"/>
    <property type="match status" value="1"/>
</dbReference>
<accession>A0AAY5JXB9</accession>
<evidence type="ECO:0000259" key="15">
    <source>
        <dbReference type="PROSITE" id="PS51416"/>
    </source>
</evidence>
<evidence type="ECO:0000256" key="11">
    <source>
        <dbReference type="PROSITE-ProRule" id="PRU00104"/>
    </source>
</evidence>
<evidence type="ECO:0000256" key="1">
    <source>
        <dbReference type="ARBA" id="ARBA00000885"/>
    </source>
</evidence>
<dbReference type="SUPFAM" id="SSF49785">
    <property type="entry name" value="Galactose-binding domain-like"/>
    <property type="match status" value="1"/>
</dbReference>
<evidence type="ECO:0000256" key="3">
    <source>
        <dbReference type="ARBA" id="ARBA00006331"/>
    </source>
</evidence>
<dbReference type="PROSITE" id="PS50088">
    <property type="entry name" value="ANK_REPEAT"/>
    <property type="match status" value="2"/>
</dbReference>
<dbReference type="GO" id="GO:0070534">
    <property type="term" value="P:protein K63-linked ubiquitination"/>
    <property type="evidence" value="ECO:0007669"/>
    <property type="project" value="TreeGrafter"/>
</dbReference>
<dbReference type="FunFam" id="2.60.120.260:FF:000014">
    <property type="entry name" value="E3 ubiquitin-protein ligase HECTD1 isoform X1"/>
    <property type="match status" value="1"/>
</dbReference>
<reference evidence="16" key="2">
    <citation type="submission" date="2025-08" db="UniProtKB">
        <authorList>
            <consortium name="Ensembl"/>
        </authorList>
    </citation>
    <scope>IDENTIFICATION</scope>
</reference>
<dbReference type="Gene3D" id="3.30.2160.10">
    <property type="entry name" value="Hect, E3 ligase catalytic domain"/>
    <property type="match status" value="1"/>
</dbReference>
<feature type="region of interest" description="Disordered" evidence="13">
    <location>
        <begin position="1501"/>
        <end position="1528"/>
    </location>
</feature>
<evidence type="ECO:0000256" key="7">
    <source>
        <dbReference type="ARBA" id="ARBA00022786"/>
    </source>
</evidence>
<evidence type="ECO:0000259" key="14">
    <source>
        <dbReference type="PROSITE" id="PS50237"/>
    </source>
</evidence>
<dbReference type="Pfam" id="PF18410">
    <property type="entry name" value="BTHB"/>
    <property type="match status" value="1"/>
</dbReference>
<protein>
    <recommendedName>
        <fullName evidence="12">E3 ubiquitin-protein ligase</fullName>
        <ecNumber evidence="12">2.3.2.26</ecNumber>
    </recommendedName>
</protein>
<feature type="region of interest" description="Disordered" evidence="13">
    <location>
        <begin position="1399"/>
        <end position="1425"/>
    </location>
</feature>
<feature type="domain" description="HECT" evidence="14">
    <location>
        <begin position="1874"/>
        <end position="2339"/>
    </location>
</feature>
<keyword evidence="4" id="KW-0597">Phosphoprotein</keyword>
<evidence type="ECO:0000256" key="10">
    <source>
        <dbReference type="PROSITE-ProRule" id="PRU00023"/>
    </source>
</evidence>
<dbReference type="PANTHER" id="PTHR45670:SF1">
    <property type="entry name" value="E3 UBIQUITIN-PROTEIN LIGASE HECTD1"/>
    <property type="match status" value="1"/>
</dbReference>
<dbReference type="Gene3D" id="3.90.1750.10">
    <property type="entry name" value="Hect, E3 ligase catalytic domains"/>
    <property type="match status" value="2"/>
</dbReference>
<evidence type="ECO:0000256" key="12">
    <source>
        <dbReference type="RuleBase" id="RU369009"/>
    </source>
</evidence>
<dbReference type="SMART" id="SM00248">
    <property type="entry name" value="ANK"/>
    <property type="match status" value="3"/>
</dbReference>
<feature type="region of interest" description="Disordered" evidence="13">
    <location>
        <begin position="487"/>
        <end position="515"/>
    </location>
</feature>
<dbReference type="InterPro" id="IPR035983">
    <property type="entry name" value="Hect_E3_ubiquitin_ligase"/>
</dbReference>
<dbReference type="Gene3D" id="3.30.2410.10">
    <property type="entry name" value="Hect, E3 ligase catalytic domain"/>
    <property type="match status" value="1"/>
</dbReference>
<dbReference type="GO" id="GO:0046872">
    <property type="term" value="F:metal ion binding"/>
    <property type="evidence" value="ECO:0007669"/>
    <property type="project" value="InterPro"/>
</dbReference>
<dbReference type="FunFam" id="1.10.720.80:FF:000001">
    <property type="entry name" value="E3 ubiquitin-protein ligase HECTD1 isoform X3"/>
    <property type="match status" value="1"/>
</dbReference>
<evidence type="ECO:0000256" key="8">
    <source>
        <dbReference type="ARBA" id="ARBA00023043"/>
    </source>
</evidence>
<feature type="repeat" description="ANK" evidence="10">
    <location>
        <begin position="426"/>
        <end position="458"/>
    </location>
</feature>
<comment type="similarity">
    <text evidence="3 12">Belongs to the UPL family. K-HECT subfamily.</text>
</comment>
<feature type="region of interest" description="Disordered" evidence="13">
    <location>
        <begin position="450"/>
        <end position="469"/>
    </location>
</feature>
<dbReference type="InterPro" id="IPR045322">
    <property type="entry name" value="HECTD1/TRIP12-like"/>
</dbReference>
<dbReference type="InterPro" id="IPR000569">
    <property type="entry name" value="HECT_dom"/>
</dbReference>
<dbReference type="EC" id="2.3.2.26" evidence="12"/>
<reference evidence="16 17" key="1">
    <citation type="submission" date="2020-02" db="EMBL/GenBank/DDBJ databases">
        <title>Esox lucius (northern pike) genome, fEsoLuc1, primary haplotype.</title>
        <authorList>
            <person name="Myers G."/>
            <person name="Karagic N."/>
            <person name="Meyer A."/>
            <person name="Pippel M."/>
            <person name="Reichard M."/>
            <person name="Winkler S."/>
            <person name="Tracey A."/>
            <person name="Sims Y."/>
            <person name="Howe K."/>
            <person name="Rhie A."/>
            <person name="Formenti G."/>
            <person name="Durbin R."/>
            <person name="Fedrigo O."/>
            <person name="Jarvis E.D."/>
        </authorList>
    </citation>
    <scope>NUCLEOTIDE SEQUENCE [LARGE SCALE GENOMIC DNA]</scope>
</reference>
<feature type="region of interest" description="Disordered" evidence="13">
    <location>
        <begin position="2019"/>
        <end position="2053"/>
    </location>
</feature>
<keyword evidence="17" id="KW-1185">Reference proteome</keyword>
<feature type="compositionally biased region" description="Basic and acidic residues" evidence="13">
    <location>
        <begin position="639"/>
        <end position="658"/>
    </location>
</feature>
<dbReference type="FunFam" id="3.30.2410.10:FF:000007">
    <property type="entry name" value="Putative E3 ubiquitin-protein ligase HECTD1"/>
    <property type="match status" value="1"/>
</dbReference>
<dbReference type="FunFam" id="3.30.2160.10:FF:000009">
    <property type="entry name" value="E3 ubiquitin-protein ligase HECTD1 isoform X1"/>
    <property type="match status" value="1"/>
</dbReference>
<dbReference type="GO" id="GO:0043161">
    <property type="term" value="P:proteasome-mediated ubiquitin-dependent protein catabolic process"/>
    <property type="evidence" value="ECO:0007669"/>
    <property type="project" value="TreeGrafter"/>
</dbReference>
<dbReference type="SUPFAM" id="SSF48371">
    <property type="entry name" value="ARM repeat"/>
    <property type="match status" value="1"/>
</dbReference>
<dbReference type="InterPro" id="IPR011989">
    <property type="entry name" value="ARM-like"/>
</dbReference>
<keyword evidence="7 11" id="KW-0833">Ubl conjugation pathway</keyword>
<proteinExistence type="inferred from homology"/>
<feature type="repeat" description="ANK" evidence="10">
    <location>
        <begin position="395"/>
        <end position="427"/>
    </location>
</feature>
<feature type="domain" description="MIB/HERC2" evidence="15">
    <location>
        <begin position="1266"/>
        <end position="1339"/>
    </location>
</feature>
<name>A0AAY5JXB9_ESOLU</name>
<comment type="catalytic activity">
    <reaction evidence="1 12">
        <text>S-ubiquitinyl-[E2 ubiquitin-conjugating enzyme]-L-cysteine + [acceptor protein]-L-lysine = [E2 ubiquitin-conjugating enzyme]-L-cysteine + N(6)-ubiquitinyl-[acceptor protein]-L-lysine.</text>
        <dbReference type="EC" id="2.3.2.26"/>
    </reaction>
</comment>
<reference evidence="16" key="3">
    <citation type="submission" date="2025-09" db="UniProtKB">
        <authorList>
            <consortium name="Ensembl"/>
        </authorList>
    </citation>
    <scope>IDENTIFICATION</scope>
</reference>
<dbReference type="InterPro" id="IPR010606">
    <property type="entry name" value="Mib_Herc2"/>
</dbReference>
<dbReference type="CDD" id="cd00078">
    <property type="entry name" value="HECTc"/>
    <property type="match status" value="1"/>
</dbReference>
<gene>
    <name evidence="16" type="primary">HECTD1</name>
</gene>
<keyword evidence="5 12" id="KW-0808">Transferase</keyword>
<dbReference type="InterPro" id="IPR057948">
    <property type="entry name" value="TPR_TRIP12_N"/>
</dbReference>
<dbReference type="Proteomes" id="UP000265140">
    <property type="component" value="Chromosome 15"/>
</dbReference>
<feature type="region of interest" description="Disordered" evidence="13">
    <location>
        <begin position="627"/>
        <end position="658"/>
    </location>
</feature>
<dbReference type="InterPro" id="IPR002110">
    <property type="entry name" value="Ankyrin_rpt"/>
</dbReference>
<dbReference type="FunFam" id="3.90.1750.10:FF:000021">
    <property type="entry name" value="E3 ubiquitin-protein ligase HECTD1 isoform X1"/>
    <property type="match status" value="1"/>
</dbReference>
<feature type="active site" description="Glycyl thioester intermediate" evidence="11">
    <location>
        <position position="2308"/>
    </location>
</feature>
<evidence type="ECO:0000256" key="9">
    <source>
        <dbReference type="ARBA" id="ARBA00065700"/>
    </source>
</evidence>
<comment type="function">
    <text evidence="12">E3 ubiquitin-protein ligase which accepts ubiquitin from an E2 ubiquitin-conjugating enzyme in the form of a thioester and then directly transfers the ubiquitin to targeted substrates.</text>
</comment>
<dbReference type="Pfam" id="PF00632">
    <property type="entry name" value="HECT"/>
    <property type="match status" value="1"/>
</dbReference>
<evidence type="ECO:0000256" key="2">
    <source>
        <dbReference type="ARBA" id="ARBA00004906"/>
    </source>
</evidence>
<dbReference type="SMART" id="SM00119">
    <property type="entry name" value="HECTc"/>
    <property type="match status" value="1"/>
</dbReference>
<dbReference type="PROSITE" id="PS50237">
    <property type="entry name" value="HECT"/>
    <property type="match status" value="1"/>
</dbReference>
<dbReference type="InterPro" id="IPR036770">
    <property type="entry name" value="Ankyrin_rpt-contain_sf"/>
</dbReference>
<dbReference type="FunFam" id="1.25.40.20:FF:000033">
    <property type="entry name" value="E3 ubiquitin-protein ligase HECTD1 isoform X2"/>
    <property type="match status" value="1"/>
</dbReference>
<dbReference type="PROSITE" id="PS51416">
    <property type="entry name" value="MIB_HERC2"/>
    <property type="match status" value="1"/>
</dbReference>
<comment type="pathway">
    <text evidence="2 12">Protein modification; protein ubiquitination.</text>
</comment>
<keyword evidence="8 10" id="KW-0040">ANK repeat</keyword>
<dbReference type="GeneTree" id="ENSGT00940000156572"/>
<dbReference type="InterPro" id="IPR008979">
    <property type="entry name" value="Galactose-bd-like_sf"/>
</dbReference>
<dbReference type="PROSITE" id="PS50297">
    <property type="entry name" value="ANK_REP_REGION"/>
    <property type="match status" value="2"/>
</dbReference>
<organism evidence="16 17">
    <name type="scientific">Esox lucius</name>
    <name type="common">Northern pike</name>
    <dbReference type="NCBI Taxonomy" id="8010"/>
    <lineage>
        <taxon>Eukaryota</taxon>
        <taxon>Metazoa</taxon>
        <taxon>Chordata</taxon>
        <taxon>Craniata</taxon>
        <taxon>Vertebrata</taxon>
        <taxon>Euteleostomi</taxon>
        <taxon>Actinopterygii</taxon>
        <taxon>Neopterygii</taxon>
        <taxon>Teleostei</taxon>
        <taxon>Protacanthopterygii</taxon>
        <taxon>Esociformes</taxon>
        <taxon>Esocidae</taxon>
        <taxon>Esox</taxon>
    </lineage>
</organism>
<dbReference type="Gene3D" id="2.60.120.260">
    <property type="entry name" value="Galactose-binding domain-like"/>
    <property type="match status" value="1"/>
</dbReference>
<dbReference type="FunFam" id="3.90.1750.10:FF:000018">
    <property type="entry name" value="E3 ubiquitin-protein ligase HECTD1 isoform X1"/>
    <property type="match status" value="1"/>
</dbReference>
<dbReference type="Gene3D" id="1.25.10.10">
    <property type="entry name" value="Leucine-rich Repeat Variant"/>
    <property type="match status" value="1"/>
</dbReference>
<evidence type="ECO:0000256" key="5">
    <source>
        <dbReference type="ARBA" id="ARBA00022679"/>
    </source>
</evidence>
<dbReference type="SUPFAM" id="SSF159034">
    <property type="entry name" value="Mib/herc2 domain-like"/>
    <property type="match status" value="1"/>
</dbReference>
<sequence length="2339" mass="262148">MADVDPDTLLEWLQMGQGDERDMQLIALEQLCMLLLMSDNVDRCFETCPPRTFLPALCKIFLDESAPDNVLEVTARAITYYLDVSAECTRRIVGVDGAIKALCNRLVVVELNNRTSRDLAEQCVKVLELICTRESGAVFEAGGLNCVLSFIRDSGHLVHKDTLHSAMAVVSRLCSKMEPQDSSLETCVESLSSLLKHEDHQVSDGALRCFASLADRFTRRGVDPAPLAKHGLTEELLSRMAAAGGTVSGPSSTCKPGRASTGAQPTAADSKLSNQVSTIVSLLSTLCRGSPLVTHDLLRSALPDSMESALQGDERCVLDTMRLVDLLLVLLFEGRKALPKSTAGSTGRIPGLRRLDSSGERSHRQLIDCIRSKDTDALIDAIDTGAFEVNFMDDVGQTLLNWASAFGTQEMVEFLCERGADVNRGQRSSSLHYAACFGRPQVAKTLLRHGANPDLRDEDGKTPLDKARERGHSEVVAILQSPGDWMCPVNKGEDKKKKDANKEEEEGSEPRGDPEMAPIYLKRLLPVFAQTFQRTMLPSIRKASLALIRKMIHYSSEILLKEVCDSDAGHNLPTVLVEITATVLDQEDDDDGHLLALQIIRDLVDKGGDVFLDQLARLGVINKVSTLAGPTSDDENEEESKPEKEDEPQEDAKEVQQGKPYHWRDWSIIRGRDCLYIWSDAAALELSNGSNGWFRFILDGKLATMYSSGSPEGGSDSSESRSEFLEKLQRARSQVKHVTASQPILSSLGPTKLTVGNWSLTCLKEGEIAIHNSDGQQATILKEDLPGFVFESNRGTKHSFTAETSLGSEFVTGWTGKRGRKLKSKLEKTKQKVKTMARDLYDDHFKAVESMPRGVVVTLRNIATQLESAWELHTNRQCIEGENTWRDLMKTALENLIVVLKDENTISPYEMCSSGLVQALFTVLNNSVELDMKHDCKPLMERINVFKTAFSENEDDESRPAVALIRKLLAVLESIERLPLHLYDTPGSTYNLQILTRRLRFRLERAPGETALIDRTGRMLKMEPLATVESLEQYLLKMVAKQWYDFDRSSFIFVRKLREGQTFTFRHQHDFDENGIVYWIGTNAKTAYEWVNPAAYGLVVVTSSEGRNLPYGRLEDILSRDSSALNCHTNDDKNAWFAIDLGLWVIPSAYTLRHARGYGRSALRNWVFQVSKDGQNWMSLYTHVDDCSLNEPGSTATWPLDPSREEKQGWRHIRIKQMGKNASGQTHYLSLSGLEIYGTVSGVCEDQLGKAVKEAEANLRRQRRLFRTQVMKYIVPGARVVRGIDWKWRDQDGSPAGEGTVTGEAHNASPLMGAQSFPNLTTTGTTSTVTMSTSIVTSSNNVATATTGLSVGQLLSNTLTTSLTSTSSESDTDVLYYSYNYFSVYFLDSCRANTLLAELDDEEDLPEPDDDDDENEDDNQEDQEYEEVLVRSRVNLGFHIHFNRVKFVAVSLYILYLSTACLHPFIQEEEEYETKGGRRRTWDDDFVLKRQFSALVPAFDPRPGRTNVQQTTDLEIPPPGTPRSEVQEEVERAPSPHLALILKVAGLGTTREVELPLSNYKGTIFYYVQKLLQLSCNGSIKSDKLRRIWEPTYTIMYREMKDSDKEKDNGKMGCWSVEHVGQYLGTDELPKNHLITYMQKNADSSFLRHWKLTGTNKSIRKNRNCSQLIAAYKDFCEHGCRSGGLSPGSLGAMQTCDILSMAREQAQAKAGSSQSACGVEDVLQLLRILFIIGGDPHAQARTFQEDADDLQFNASPEEFTSKKVTTKILQQIEEPLALASGALPDWCEQLTSKCPFLIPFETRQLYFTCTAFGASRAIVWLQNRREATMERSRPSATVRRDDPGEFRVGRLKHERVKVPRGEQMMEWAESVMQIHADRKSVLEVEFQGEEGTGLGPTLEFYALVAAEFQRTSLGIWLCDDDFPDDESRQVDLGGGLKPPGYYVQRSCGLFPAPFPQDSDELERLSKLFLFLGVFLAKCIQDNRLVDLPISRPFFKLLCMGDIKSNMSKLLYASRGGPLDPTEQHRHFSEIQSEASTEESQDTYSVGSFDEDSKSEFILDPPKPKPPAWYHGILTWEDFELVNPHRAKFLKEMKELAVKRRLILGNKSLSEDEKNTRLQDLMLKNPMGSGPPLSVEDLGLNFQFCPSSKVHGFSAVDLKPNGDDEMVTMENAEEYVELMFDFCMHTGIQKQMEAFREGFNRVFPMEKLSSFSHKEVQMILCGNQSPSWTSEDVMNYTEPKLGYTRDSPGFLRFVRVLCGMSSDERKAFLQFTTGCSTLPPGGLANLHPRLTIVRKVDATDSSYPSVNTCVHYLKLPEYSSEDIMRERLLAATMEKGFHLN</sequence>
<dbReference type="Gene3D" id="1.25.40.20">
    <property type="entry name" value="Ankyrin repeat-containing domain"/>
    <property type="match status" value="1"/>
</dbReference>
<evidence type="ECO:0000313" key="17">
    <source>
        <dbReference type="Proteomes" id="UP000265140"/>
    </source>
</evidence>
<dbReference type="InterPro" id="IPR016024">
    <property type="entry name" value="ARM-type_fold"/>
</dbReference>
<dbReference type="GO" id="GO:0016607">
    <property type="term" value="C:nuclear speck"/>
    <property type="evidence" value="ECO:0007669"/>
    <property type="project" value="TreeGrafter"/>
</dbReference>
<dbReference type="Gene3D" id="2.30.30.40">
    <property type="entry name" value="SH3 Domains"/>
    <property type="match status" value="1"/>
</dbReference>
<dbReference type="Gene3D" id="1.10.720.80">
    <property type="match status" value="1"/>
</dbReference>
<evidence type="ECO:0000256" key="4">
    <source>
        <dbReference type="ARBA" id="ARBA00022553"/>
    </source>
</evidence>
<evidence type="ECO:0000313" key="16">
    <source>
        <dbReference type="Ensembl" id="ENSELUP00000081036.1"/>
    </source>
</evidence>
<feature type="compositionally biased region" description="Basic and acidic residues" evidence="13">
    <location>
        <begin position="454"/>
        <end position="469"/>
    </location>
</feature>